<evidence type="ECO:0000313" key="1">
    <source>
        <dbReference type="EMBL" id="KAJ3544485.1"/>
    </source>
</evidence>
<evidence type="ECO:0000313" key="2">
    <source>
        <dbReference type="Proteomes" id="UP001148662"/>
    </source>
</evidence>
<sequence length="349" mass="38396">MSNGPASIPILPPGTSLVPGGLELTFGVPFVSIIISAFLTGILTLQTFKFFSTYSRDPLALKLAVAAIFVLDLAQFASIVDFTWWYLVRNWGNLTAITIVRISYGLAVVFATPVILIVQLVYIYRIYRLVTGVRRVEWLLLAFLVCIVLVESAFGFRGASFGLRTIPFVEADQDSGSQHYVVGVWLGTGAVADLSIASVLVYNLVTRKTGFKSFIKPLRSTIITKLVVYAINTAAFTSVVAIADIICYYSMPNNNVHLGLNMLLCKLFSNSLLASLNRRDQLKGKTTDTDLSSTMSVFGVAVQTTRDSRVMALPKPERAHKSGEDSRSDFHDGRDIEMFKLSEVPEDQV</sequence>
<comment type="caution">
    <text evidence="1">The sequence shown here is derived from an EMBL/GenBank/DDBJ whole genome shotgun (WGS) entry which is preliminary data.</text>
</comment>
<organism evidence="1 2">
    <name type="scientific">Phlebia brevispora</name>
    <dbReference type="NCBI Taxonomy" id="194682"/>
    <lineage>
        <taxon>Eukaryota</taxon>
        <taxon>Fungi</taxon>
        <taxon>Dikarya</taxon>
        <taxon>Basidiomycota</taxon>
        <taxon>Agaricomycotina</taxon>
        <taxon>Agaricomycetes</taxon>
        <taxon>Polyporales</taxon>
        <taxon>Meruliaceae</taxon>
        <taxon>Phlebia</taxon>
    </lineage>
</organism>
<dbReference type="EMBL" id="JANHOG010001088">
    <property type="protein sequence ID" value="KAJ3544485.1"/>
    <property type="molecule type" value="Genomic_DNA"/>
</dbReference>
<protein>
    <submittedName>
        <fullName evidence="1">Uncharacterized protein</fullName>
    </submittedName>
</protein>
<dbReference type="Proteomes" id="UP001148662">
    <property type="component" value="Unassembled WGS sequence"/>
</dbReference>
<name>A0ACC1SQN0_9APHY</name>
<gene>
    <name evidence="1" type="ORF">NM688_g5737</name>
</gene>
<keyword evidence="2" id="KW-1185">Reference proteome</keyword>
<reference evidence="1" key="1">
    <citation type="submission" date="2022-07" db="EMBL/GenBank/DDBJ databases">
        <title>Genome Sequence of Phlebia brevispora.</title>
        <authorList>
            <person name="Buettner E."/>
        </authorList>
    </citation>
    <scope>NUCLEOTIDE SEQUENCE</scope>
    <source>
        <strain evidence="1">MPL23</strain>
    </source>
</reference>
<accession>A0ACC1SQN0</accession>
<proteinExistence type="predicted"/>